<reference evidence="3" key="1">
    <citation type="submission" date="2014-02" db="EMBL/GenBank/DDBJ databases">
        <title>The genome and transcriptome of the zoonotic hookworm Ancylostoma ceylanicum reveal infection-specific gene families.</title>
        <authorList>
            <person name="Schwarz E.M."/>
            <person name="Hu Y."/>
            <person name="Antoshechkin I."/>
            <person name="Miller M.M."/>
            <person name="Sternberg P.W."/>
            <person name="Aroian R.V."/>
        </authorList>
    </citation>
    <scope>NUCLEOTIDE SEQUENCE</scope>
    <source>
        <strain evidence="3">HY135</strain>
    </source>
</reference>
<gene>
    <name evidence="3" type="primary">Acey_s0162.g3427</name>
    <name evidence="4" type="synonym">Acey_s1328.g3828</name>
    <name evidence="3" type="ORF">Y032_0162g3427</name>
    <name evidence="4" type="ORF">Y032_1328g3828</name>
</gene>
<dbReference type="EMBL" id="JARK01000927">
    <property type="protein sequence ID" value="EYC34863.1"/>
    <property type="molecule type" value="Genomic_DNA"/>
</dbReference>
<evidence type="ECO:0000313" key="4">
    <source>
        <dbReference type="EMBL" id="EYC34863.1"/>
    </source>
</evidence>
<evidence type="ECO:0000256" key="1">
    <source>
        <dbReference type="SAM" id="MobiDB-lite"/>
    </source>
</evidence>
<dbReference type="STRING" id="53326.A0A016SY41"/>
<dbReference type="AlphaFoldDB" id="A0A016SY41"/>
<organism evidence="3 5">
    <name type="scientific">Ancylostoma ceylanicum</name>
    <dbReference type="NCBI Taxonomy" id="53326"/>
    <lineage>
        <taxon>Eukaryota</taxon>
        <taxon>Metazoa</taxon>
        <taxon>Ecdysozoa</taxon>
        <taxon>Nematoda</taxon>
        <taxon>Chromadorea</taxon>
        <taxon>Rhabditida</taxon>
        <taxon>Rhabditina</taxon>
        <taxon>Rhabditomorpha</taxon>
        <taxon>Strongyloidea</taxon>
        <taxon>Ancylostomatidae</taxon>
        <taxon>Ancylostomatinae</taxon>
        <taxon>Ancylostoma</taxon>
    </lineage>
</organism>
<feature type="compositionally biased region" description="Basic and acidic residues" evidence="1">
    <location>
        <begin position="174"/>
        <end position="186"/>
    </location>
</feature>
<proteinExistence type="predicted"/>
<sequence length="186" mass="20882">MNYNVTQIERKKLSLKEGGEYEDSALLLAIAAHYKWINDVIAELVELLPALVRIDELELASSVQSSVDRLVTTAVSRRPHIWPQKLHPRDLPGPLYAMYSINDVFVFPEDGGMPGVITLGKFLHLSTKTCRKWSSDLPLRSFFQVYWPTINDDQTVQKKEGGDSEGGAGTSGAADKERRVKERLLL</sequence>
<feature type="region of interest" description="Disordered" evidence="1">
    <location>
        <begin position="154"/>
        <end position="186"/>
    </location>
</feature>
<dbReference type="Proteomes" id="UP000024635">
    <property type="component" value="Unassembled WGS sequence"/>
</dbReference>
<protein>
    <recommendedName>
        <fullName evidence="2">ELP1 three-helical bundle domain-containing protein</fullName>
    </recommendedName>
</protein>
<name>A0A016SY41_9BILA</name>
<keyword evidence="5" id="KW-1185">Reference proteome</keyword>
<reference evidence="5" key="2">
    <citation type="journal article" date="2015" name="Nat. Genet.">
        <title>The genome and transcriptome of the zoonotic hookworm Ancylostoma ceylanicum identify infection-specific gene families.</title>
        <authorList>
            <person name="Schwarz E.M."/>
            <person name="Hu Y."/>
            <person name="Antoshechkin I."/>
            <person name="Miller M.M."/>
            <person name="Sternberg P.W."/>
            <person name="Aroian R.V."/>
        </authorList>
    </citation>
    <scope>NUCLEOTIDE SEQUENCE</scope>
    <source>
        <strain evidence="5">HY135</strain>
    </source>
</reference>
<comment type="caution">
    <text evidence="3">The sequence shown here is derived from an EMBL/GenBank/DDBJ whole genome shotgun (WGS) entry which is preliminary data.</text>
</comment>
<feature type="domain" description="ELP1 three-helical bundle" evidence="2">
    <location>
        <begin position="8"/>
        <end position="73"/>
    </location>
</feature>
<evidence type="ECO:0000313" key="5">
    <source>
        <dbReference type="Proteomes" id="UP000024635"/>
    </source>
</evidence>
<evidence type="ECO:0000259" key="2">
    <source>
        <dbReference type="Pfam" id="PF23936"/>
    </source>
</evidence>
<dbReference type="InterPro" id="IPR056169">
    <property type="entry name" value="HB_ELP1"/>
</dbReference>
<accession>A0A016SY41</accession>
<dbReference type="EMBL" id="JARK01001498">
    <property type="protein sequence ID" value="EYB95249.1"/>
    <property type="molecule type" value="Genomic_DNA"/>
</dbReference>
<dbReference type="OrthoDB" id="40048at2759"/>
<dbReference type="Pfam" id="PF23936">
    <property type="entry name" value="HB_ELP1"/>
    <property type="match status" value="1"/>
</dbReference>
<evidence type="ECO:0000313" key="3">
    <source>
        <dbReference type="EMBL" id="EYB95249.1"/>
    </source>
</evidence>